<evidence type="ECO:0000313" key="2">
    <source>
        <dbReference type="Proteomes" id="UP000814033"/>
    </source>
</evidence>
<proteinExistence type="predicted"/>
<reference evidence="1" key="2">
    <citation type="journal article" date="2022" name="New Phytol.">
        <title>Evolutionary transition to the ectomycorrhizal habit in the genomes of a hyperdiverse lineage of mushroom-forming fungi.</title>
        <authorList>
            <person name="Looney B."/>
            <person name="Miyauchi S."/>
            <person name="Morin E."/>
            <person name="Drula E."/>
            <person name="Courty P.E."/>
            <person name="Kohler A."/>
            <person name="Kuo A."/>
            <person name="LaButti K."/>
            <person name="Pangilinan J."/>
            <person name="Lipzen A."/>
            <person name="Riley R."/>
            <person name="Andreopoulos W."/>
            <person name="He G."/>
            <person name="Johnson J."/>
            <person name="Nolan M."/>
            <person name="Tritt A."/>
            <person name="Barry K.W."/>
            <person name="Grigoriev I.V."/>
            <person name="Nagy L.G."/>
            <person name="Hibbett D."/>
            <person name="Henrissat B."/>
            <person name="Matheny P.B."/>
            <person name="Labbe J."/>
            <person name="Martin F.M."/>
        </authorList>
    </citation>
    <scope>NUCLEOTIDE SEQUENCE</scope>
    <source>
        <strain evidence="1">FP105234-sp</strain>
    </source>
</reference>
<sequence length="101" mass="10891">GCVDISSALNVAGGASANFLNLFDQSKTVNLFQKNFDLFSKCAGANTGAAKSRRDYETYVQQSAKRSRFARDTTVYVKRDGLSCPDQSPPATSLVDTTTVQ</sequence>
<accession>A0ACB8R987</accession>
<reference evidence="1" key="1">
    <citation type="submission" date="2021-02" db="EMBL/GenBank/DDBJ databases">
        <authorList>
            <consortium name="DOE Joint Genome Institute"/>
            <person name="Ahrendt S."/>
            <person name="Looney B.P."/>
            <person name="Miyauchi S."/>
            <person name="Morin E."/>
            <person name="Drula E."/>
            <person name="Courty P.E."/>
            <person name="Chicoki N."/>
            <person name="Fauchery L."/>
            <person name="Kohler A."/>
            <person name="Kuo A."/>
            <person name="Labutti K."/>
            <person name="Pangilinan J."/>
            <person name="Lipzen A."/>
            <person name="Riley R."/>
            <person name="Andreopoulos W."/>
            <person name="He G."/>
            <person name="Johnson J."/>
            <person name="Barry K.W."/>
            <person name="Grigoriev I.V."/>
            <person name="Nagy L."/>
            <person name="Hibbett D."/>
            <person name="Henrissat B."/>
            <person name="Matheny P.B."/>
            <person name="Labbe J."/>
            <person name="Martin F."/>
        </authorList>
    </citation>
    <scope>NUCLEOTIDE SEQUENCE</scope>
    <source>
        <strain evidence="1">FP105234-sp</strain>
    </source>
</reference>
<feature type="non-terminal residue" evidence="1">
    <location>
        <position position="1"/>
    </location>
</feature>
<evidence type="ECO:0000313" key="1">
    <source>
        <dbReference type="EMBL" id="KAI0040573.1"/>
    </source>
</evidence>
<dbReference type="Proteomes" id="UP000814033">
    <property type="component" value="Unassembled WGS sequence"/>
</dbReference>
<name>A0ACB8R987_9AGAM</name>
<dbReference type="EMBL" id="MU276185">
    <property type="protein sequence ID" value="KAI0040573.1"/>
    <property type="molecule type" value="Genomic_DNA"/>
</dbReference>
<organism evidence="1 2">
    <name type="scientific">Auriscalpium vulgare</name>
    <dbReference type="NCBI Taxonomy" id="40419"/>
    <lineage>
        <taxon>Eukaryota</taxon>
        <taxon>Fungi</taxon>
        <taxon>Dikarya</taxon>
        <taxon>Basidiomycota</taxon>
        <taxon>Agaricomycotina</taxon>
        <taxon>Agaricomycetes</taxon>
        <taxon>Russulales</taxon>
        <taxon>Auriscalpiaceae</taxon>
        <taxon>Auriscalpium</taxon>
    </lineage>
</organism>
<gene>
    <name evidence="1" type="ORF">FA95DRAFT_1576889</name>
</gene>
<comment type="caution">
    <text evidence="1">The sequence shown here is derived from an EMBL/GenBank/DDBJ whole genome shotgun (WGS) entry which is preliminary data.</text>
</comment>
<protein>
    <submittedName>
        <fullName evidence="1">Uncharacterized protein</fullName>
    </submittedName>
</protein>
<keyword evidence="2" id="KW-1185">Reference proteome</keyword>